<feature type="transmembrane region" description="Helical" evidence="1">
    <location>
        <begin position="38"/>
        <end position="61"/>
    </location>
</feature>
<dbReference type="GO" id="GO:0000329">
    <property type="term" value="C:fungal-type vacuole membrane"/>
    <property type="evidence" value="ECO:0007669"/>
    <property type="project" value="InterPro"/>
</dbReference>
<dbReference type="STRING" id="1388766.A0A017SKE1"/>
<keyword evidence="1" id="KW-0472">Membrane</keyword>
<keyword evidence="1" id="KW-1133">Transmembrane helix</keyword>
<dbReference type="GeneID" id="63699099"/>
<dbReference type="PANTHER" id="PTHR35895">
    <property type="entry name" value="CHROMOSOME 16, WHOLE GENOME SHOTGUN SEQUENCE"/>
    <property type="match status" value="1"/>
</dbReference>
<dbReference type="Pfam" id="PF12505">
    <property type="entry name" value="DUF3712"/>
    <property type="match status" value="1"/>
</dbReference>
<dbReference type="AlphaFoldDB" id="A0A017SKE1"/>
<evidence type="ECO:0000313" key="2">
    <source>
        <dbReference type="EMBL" id="EYE97069.1"/>
    </source>
</evidence>
<dbReference type="HOGENOM" id="CLU_035244_1_1_1"/>
<dbReference type="OrthoDB" id="10039566at2759"/>
<dbReference type="InterPro" id="IPR046368">
    <property type="entry name" value="Tag1"/>
</dbReference>
<dbReference type="EMBL" id="KK088416">
    <property type="protein sequence ID" value="EYE97069.1"/>
    <property type="molecule type" value="Genomic_DNA"/>
</dbReference>
<protein>
    <submittedName>
        <fullName evidence="2">Uncharacterized protein</fullName>
    </submittedName>
</protein>
<dbReference type="Proteomes" id="UP000019804">
    <property type="component" value="Unassembled WGS sequence"/>
</dbReference>
<dbReference type="InterPro" id="IPR022185">
    <property type="entry name" value="DUF3712"/>
</dbReference>
<organism evidence="2 3">
    <name type="scientific">Aspergillus ruber (strain CBS 135680)</name>
    <dbReference type="NCBI Taxonomy" id="1388766"/>
    <lineage>
        <taxon>Eukaryota</taxon>
        <taxon>Fungi</taxon>
        <taxon>Dikarya</taxon>
        <taxon>Ascomycota</taxon>
        <taxon>Pezizomycotina</taxon>
        <taxon>Eurotiomycetes</taxon>
        <taxon>Eurotiomycetidae</taxon>
        <taxon>Eurotiales</taxon>
        <taxon>Aspergillaceae</taxon>
        <taxon>Aspergillus</taxon>
        <taxon>Aspergillus subgen. Aspergillus</taxon>
    </lineage>
</organism>
<name>A0A017SKE1_ASPRC</name>
<keyword evidence="3" id="KW-1185">Reference proteome</keyword>
<sequence>MSGPELGQKSNNSQTNVTETPLKPPFFQRFKTHMKKWWWTYVIGFCVVVLVTVLPLVYVGVPNFANKYINDYQYNYNHLSITNPTPNSFHVHQKQNLDASGFSGSGHLSAFNATIRASGSDIPFAVFPVQEIEFGGDSDFTIDQDLNIACVDCLSRLAADAVREKEISVLVTGKPDLKVGGLPTAHLDVHKTMAMKGYNVEEYLDEPGSFNVTNVNLLKPATPEGYNVNATVAFRNPSPFIVELGSVSFNLSISGTSMGYVNIPNLYLQEDITETNVLCDIDIDVLVRKALGNGSPTDDFGDVTIEISGNQVYYKGEEIPYFSAAMQAIKAPVKVNLLDYASEFL</sequence>
<proteinExistence type="predicted"/>
<dbReference type="PANTHER" id="PTHR35895:SF1">
    <property type="entry name" value="LIPID-BINDING SERUM GLYCOPROTEIN C-TERMINAL DOMAIN-CONTAINING PROTEIN"/>
    <property type="match status" value="1"/>
</dbReference>
<evidence type="ECO:0000256" key="1">
    <source>
        <dbReference type="SAM" id="Phobius"/>
    </source>
</evidence>
<evidence type="ECO:0000313" key="3">
    <source>
        <dbReference type="Proteomes" id="UP000019804"/>
    </source>
</evidence>
<accession>A0A017SKE1</accession>
<dbReference type="SUPFAM" id="SSF117070">
    <property type="entry name" value="LEA14-like"/>
    <property type="match status" value="1"/>
</dbReference>
<gene>
    <name evidence="2" type="ORF">EURHEDRAFT_451762</name>
</gene>
<dbReference type="RefSeq" id="XP_040640757.1">
    <property type="nucleotide sequence ID" value="XM_040783975.1"/>
</dbReference>
<keyword evidence="1" id="KW-0812">Transmembrane</keyword>
<reference evidence="3" key="1">
    <citation type="journal article" date="2014" name="Nat. Commun.">
        <title>Genomic adaptations of the halophilic Dead Sea filamentous fungus Eurotium rubrum.</title>
        <authorList>
            <person name="Kis-Papo T."/>
            <person name="Weig A.R."/>
            <person name="Riley R."/>
            <person name="Persoh D."/>
            <person name="Salamov A."/>
            <person name="Sun H."/>
            <person name="Lipzen A."/>
            <person name="Wasser S.P."/>
            <person name="Rambold G."/>
            <person name="Grigoriev I.V."/>
            <person name="Nevo E."/>
        </authorList>
    </citation>
    <scope>NUCLEOTIDE SEQUENCE [LARGE SCALE GENOMIC DNA]</scope>
    <source>
        <strain evidence="3">CBS 135680</strain>
    </source>
</reference>